<gene>
    <name evidence="1" type="ORF">7-7-1_00058</name>
</gene>
<dbReference type="EMBL" id="JQ312117">
    <property type="protein sequence ID" value="AFH19756.1"/>
    <property type="molecule type" value="Genomic_DNA"/>
</dbReference>
<protein>
    <submittedName>
        <fullName evidence="1">Uncharacterized protein</fullName>
    </submittedName>
</protein>
<dbReference type="KEGG" id="vg:14012011"/>
<dbReference type="GeneID" id="14012011"/>
<dbReference type="RefSeq" id="YP_007006514.1">
    <property type="nucleotide sequence ID" value="NC_019519.1"/>
</dbReference>
<evidence type="ECO:0000313" key="2">
    <source>
        <dbReference type="Proteomes" id="UP000003754"/>
    </source>
</evidence>
<keyword evidence="2" id="KW-1185">Reference proteome</keyword>
<dbReference type="SMR" id="J7FAE9"/>
<dbReference type="Proteomes" id="UP000003754">
    <property type="component" value="Segment"/>
</dbReference>
<reference evidence="1 2" key="1">
    <citation type="submission" date="2011-12" db="EMBL/GenBank/DDBJ databases">
        <title>The genome sequence of the flagella-specific Agrobacterium bacteriophage 7-7-1.</title>
        <authorList>
            <person name="Schmitt R."/>
            <person name="Van den Bossche A."/>
            <person name="Lavigne R."/>
            <person name="Kropinski A.M."/>
        </authorList>
    </citation>
    <scope>NUCLEOTIDE SEQUENCE [LARGE SCALE GENOMIC DNA]</scope>
</reference>
<accession>J7FAE9</accession>
<organism evidence="1 2">
    <name type="scientific">Agrobacterium phage 7-7-1</name>
    <dbReference type="NCBI Taxonomy" id="1161931"/>
    <lineage>
        <taxon>Viruses</taxon>
        <taxon>Duplodnaviria</taxon>
        <taxon>Heunggongvirae</taxon>
        <taxon>Uroviricota</taxon>
        <taxon>Caudoviricetes</taxon>
        <taxon>Schmittlotzvirus</taxon>
        <taxon>Schmittlotzvirus sv771</taxon>
    </lineage>
</organism>
<evidence type="ECO:0000313" key="1">
    <source>
        <dbReference type="EMBL" id="AFH19756.1"/>
    </source>
</evidence>
<proteinExistence type="predicted"/>
<name>J7FAE9_9CAUD</name>
<sequence length="72" mass="8306">MIRDKYRTEGAARARYVKKHPGNDYYVWCEQSASDPRYDVAQGTCEAEDLPDDIRAKCDAYDGAHYACEWPL</sequence>